<dbReference type="AlphaFoldDB" id="A0A811P519"/>
<dbReference type="InterPro" id="IPR013978">
    <property type="entry name" value="MEKHLA"/>
</dbReference>
<sequence>MLETTLVALQDITLEKVFDDQGRKNLCAELPGIMEQGFTCIPGGLCVSGLGRPVSYEKALAWKVLDDDCGAHCICFMFVNWSFV</sequence>
<dbReference type="Proteomes" id="UP000604825">
    <property type="component" value="Unassembled WGS sequence"/>
</dbReference>
<dbReference type="EMBL" id="CAJGYO010000006">
    <property type="protein sequence ID" value="CAD6240326.1"/>
    <property type="molecule type" value="Genomic_DNA"/>
</dbReference>
<dbReference type="OrthoDB" id="1867783at2759"/>
<keyword evidence="1" id="KW-0539">Nucleus</keyword>
<dbReference type="PANTHER" id="PTHR45950">
    <property type="entry name" value="HOMEOBOX-LEUCINE ZIPPER PROTEIN ATHB-14"/>
    <property type="match status" value="1"/>
</dbReference>
<evidence type="ECO:0000256" key="1">
    <source>
        <dbReference type="ARBA" id="ARBA00023242"/>
    </source>
</evidence>
<keyword evidence="4" id="KW-1185">Reference proteome</keyword>
<organism evidence="3 4">
    <name type="scientific">Miscanthus lutarioriparius</name>
    <dbReference type="NCBI Taxonomy" id="422564"/>
    <lineage>
        <taxon>Eukaryota</taxon>
        <taxon>Viridiplantae</taxon>
        <taxon>Streptophyta</taxon>
        <taxon>Embryophyta</taxon>
        <taxon>Tracheophyta</taxon>
        <taxon>Spermatophyta</taxon>
        <taxon>Magnoliopsida</taxon>
        <taxon>Liliopsida</taxon>
        <taxon>Poales</taxon>
        <taxon>Poaceae</taxon>
        <taxon>PACMAD clade</taxon>
        <taxon>Panicoideae</taxon>
        <taxon>Andropogonodae</taxon>
        <taxon>Andropogoneae</taxon>
        <taxon>Saccharinae</taxon>
        <taxon>Miscanthus</taxon>
    </lineage>
</organism>
<dbReference type="GO" id="GO:0003700">
    <property type="term" value="F:DNA-binding transcription factor activity"/>
    <property type="evidence" value="ECO:0007669"/>
    <property type="project" value="InterPro"/>
</dbReference>
<dbReference type="InterPro" id="IPR044830">
    <property type="entry name" value="HD-Zip_III"/>
</dbReference>
<accession>A0A811P519</accession>
<evidence type="ECO:0000313" key="3">
    <source>
        <dbReference type="EMBL" id="CAD6240326.1"/>
    </source>
</evidence>
<protein>
    <recommendedName>
        <fullName evidence="2">MEKHLA domain-containing protein</fullName>
    </recommendedName>
</protein>
<name>A0A811P519_9POAL</name>
<evidence type="ECO:0000313" key="4">
    <source>
        <dbReference type="Proteomes" id="UP000604825"/>
    </source>
</evidence>
<dbReference type="PANTHER" id="PTHR45950:SF1">
    <property type="entry name" value="HOMEOBOX-LEUCINE ZIPPER PROTEIN ATHB-15"/>
    <property type="match status" value="1"/>
</dbReference>
<comment type="caution">
    <text evidence="3">The sequence shown here is derived from an EMBL/GenBank/DDBJ whole genome shotgun (WGS) entry which is preliminary data.</text>
</comment>
<evidence type="ECO:0000259" key="2">
    <source>
        <dbReference type="Pfam" id="PF08670"/>
    </source>
</evidence>
<reference evidence="3" key="1">
    <citation type="submission" date="2020-10" db="EMBL/GenBank/DDBJ databases">
        <authorList>
            <person name="Han B."/>
            <person name="Lu T."/>
            <person name="Zhao Q."/>
            <person name="Huang X."/>
            <person name="Zhao Y."/>
        </authorList>
    </citation>
    <scope>NUCLEOTIDE SEQUENCE</scope>
</reference>
<gene>
    <name evidence="3" type="ORF">NCGR_LOCUS26952</name>
</gene>
<feature type="domain" description="MEKHLA" evidence="2">
    <location>
        <begin position="1"/>
        <end position="83"/>
    </location>
</feature>
<dbReference type="Pfam" id="PF08670">
    <property type="entry name" value="MEKHLA"/>
    <property type="match status" value="1"/>
</dbReference>
<proteinExistence type="predicted"/>